<reference evidence="2 4" key="2">
    <citation type="submission" date="2018-12" db="EMBL/GenBank/DDBJ databases">
        <authorList>
            <consortium name="Pathogen Informatics"/>
        </authorList>
    </citation>
    <scope>NUCLEOTIDE SEQUENCE [LARGE SCALE GENOMIC DNA]</scope>
    <source>
        <strain evidence="2 4">NCTC12735</strain>
        <plasmid evidence="4">24</plasmid>
    </source>
</reference>
<dbReference type="RefSeq" id="WP_162261887.1">
    <property type="nucleotide sequence ID" value="NZ_CAAAHS010000001.1"/>
</dbReference>
<keyword evidence="3" id="KW-1185">Reference proteome</keyword>
<evidence type="ECO:0000313" key="4">
    <source>
        <dbReference type="Proteomes" id="UP000281170"/>
    </source>
</evidence>
<evidence type="ECO:0000313" key="3">
    <source>
        <dbReference type="Proteomes" id="UP000054859"/>
    </source>
</evidence>
<name>A0A0W0R0U9_9GAMM</name>
<dbReference type="KEGG" id="ladl:NCTC12735_01806"/>
<evidence type="ECO:0000313" key="2">
    <source>
        <dbReference type="EMBL" id="VEH86158.1"/>
    </source>
</evidence>
<keyword evidence="2" id="KW-0614">Plasmid</keyword>
<dbReference type="STRING" id="45056.Lade_1984"/>
<dbReference type="PATRIC" id="fig|45056.6.peg.2047"/>
<organism evidence="1 3">
    <name type="scientific">Legionella adelaidensis</name>
    <dbReference type="NCBI Taxonomy" id="45056"/>
    <lineage>
        <taxon>Bacteria</taxon>
        <taxon>Pseudomonadati</taxon>
        <taxon>Pseudomonadota</taxon>
        <taxon>Gammaproteobacteria</taxon>
        <taxon>Legionellales</taxon>
        <taxon>Legionellaceae</taxon>
        <taxon>Legionella</taxon>
    </lineage>
</organism>
<evidence type="ECO:0000313" key="1">
    <source>
        <dbReference type="EMBL" id="KTC64690.1"/>
    </source>
</evidence>
<dbReference type="Proteomes" id="UP000281170">
    <property type="component" value="Plasmid 24"/>
</dbReference>
<gene>
    <name evidence="1" type="ORF">Lade_1984</name>
    <name evidence="2" type="ORF">NCTC12735_01806</name>
</gene>
<dbReference type="Proteomes" id="UP000054859">
    <property type="component" value="Unassembled WGS sequence"/>
</dbReference>
<reference evidence="1 3" key="1">
    <citation type="submission" date="2015-11" db="EMBL/GenBank/DDBJ databases">
        <title>Identification of large and diverse effector repertoires of 38 Legionella species.</title>
        <authorList>
            <person name="Burstein D."/>
            <person name="Amaro F."/>
            <person name="Zusman T."/>
            <person name="Lifshitz Z."/>
            <person name="Cohen O."/>
            <person name="Gilbert J.A."/>
            <person name="Pupko T."/>
            <person name="Shuman H.A."/>
            <person name="Segal G."/>
        </authorList>
    </citation>
    <scope>NUCLEOTIDE SEQUENCE [LARGE SCALE GENOMIC DNA]</scope>
    <source>
        <strain evidence="1 3">1762-AUS-E</strain>
    </source>
</reference>
<dbReference type="AlphaFoldDB" id="A0A0W0R0U9"/>
<dbReference type="Gene3D" id="3.30.70.1790">
    <property type="entry name" value="RepB DNA-primase, N-terminal domain"/>
    <property type="match status" value="1"/>
</dbReference>
<sequence length="826" mass="92810">MMATSLTNFTFDSVITDKSDKTVITSNADFLLAIFGNPGSYKEHPMIVSFKGNPQDIDNKKWFSRPWTNVSTVLSADANNYFSLSRFKANEIGKYRRKKSQFCELCVIMLDDIGSKVSTDRITLQPSWILETSPGNFQVGYILREPISENKLADQVVKAFVQAGLCDPGANGPTARLARLPVAVNGKHAQQFRCQLKLWKPENRYSFQELINYFQLELSDEKRSKSSHIQTINANDTTNANDTDNEQIWTPGPKENTVVAALTRHSLYKSPLGEGKHDITCPWVNEHTALVNSGTAYFEPDDNYPLGGFKCFHGHCSERHIRDLLGFLNVDLQSARMKPTIHVVKGEIHRIVDIAERELAATKQYYQRGGMIVSVYIDGGTNQTQIQPVSQSVLVRALASIAIWEQFDGRSKNWTRIDPPARHTSILYDSNNYRHLPLINGLARQPYLRTDGSIMLQANYDTDTGMFGIFDSRQFLIPDKPGREDAQSALELLNELLKEFDFATERDHAAALSAILTAAIRPSLINAPMIHVRAHAVGSGKSYLCSLITAFAAPQKGTPTTFPADDEECRKLLLAELLYAPAVIEFDNITSDILPHKSLCTALTSEFISGRILGVSKTAKVSTRTLFLSSGNNVTPIKDMARRCITINLNPEIEIPAAREFKRPDLISEVFEERERYVSAAITLVRAWIIAGRPKFTCKSLAGFNDWSDLCRQPLLWLGYVDPAGSIFEALKEDPDREQLGRLLMAWKNTFKNVPAMVREAVNGENEELREILHDIADERGVINRLRLGRWIKRHEGQIVDSLRFVRCSGHTSAERWRVESVSSVL</sequence>
<geneLocation type="plasmid" evidence="2 4">
    <name>24</name>
</geneLocation>
<accession>A0A0W0R0U9</accession>
<protein>
    <submittedName>
        <fullName evidence="1">Uncharacterized protein</fullName>
    </submittedName>
</protein>
<dbReference type="EMBL" id="LR134433">
    <property type="protein sequence ID" value="VEH86158.1"/>
    <property type="molecule type" value="Genomic_DNA"/>
</dbReference>
<dbReference type="EMBL" id="LNKA01000019">
    <property type="protein sequence ID" value="KTC64690.1"/>
    <property type="molecule type" value="Genomic_DNA"/>
</dbReference>
<proteinExistence type="predicted"/>